<protein>
    <submittedName>
        <fullName evidence="5">Por secretion system C-terminal sorting domain-containing protein</fullName>
    </submittedName>
</protein>
<dbReference type="InterPro" id="IPR026444">
    <property type="entry name" value="Secre_tail"/>
</dbReference>
<dbReference type="Gene3D" id="2.60.40.10">
    <property type="entry name" value="Immunoglobulins"/>
    <property type="match status" value="1"/>
</dbReference>
<keyword evidence="6" id="KW-1185">Reference proteome</keyword>
<dbReference type="SUPFAM" id="SSF49899">
    <property type="entry name" value="Concanavalin A-like lectins/glucanases"/>
    <property type="match status" value="1"/>
</dbReference>
<evidence type="ECO:0000259" key="3">
    <source>
        <dbReference type="PROSITE" id="PS50853"/>
    </source>
</evidence>
<dbReference type="InterPro" id="IPR036116">
    <property type="entry name" value="FN3_sf"/>
</dbReference>
<organism evidence="5 6">
    <name type="scientific">Halpernia frigidisoli</name>
    <dbReference type="NCBI Taxonomy" id="1125876"/>
    <lineage>
        <taxon>Bacteria</taxon>
        <taxon>Pseudomonadati</taxon>
        <taxon>Bacteroidota</taxon>
        <taxon>Flavobacteriia</taxon>
        <taxon>Flavobacteriales</taxon>
        <taxon>Weeksellaceae</taxon>
        <taxon>Chryseobacterium group</taxon>
        <taxon>Halpernia</taxon>
    </lineage>
</organism>
<accession>A0A1I3FUD2</accession>
<name>A0A1I3FUD2_9FLAO</name>
<reference evidence="5 6" key="1">
    <citation type="submission" date="2016-10" db="EMBL/GenBank/DDBJ databases">
        <authorList>
            <person name="de Groot N.N."/>
        </authorList>
    </citation>
    <scope>NUCLEOTIDE SEQUENCE [LARGE SCALE GENOMIC DNA]</scope>
    <source>
        <strain evidence="5 6">DSM 26000</strain>
    </source>
</reference>
<dbReference type="PANTHER" id="PTHR10963:SF55">
    <property type="entry name" value="GLYCOSIDE HYDROLASE FAMILY 16 PROTEIN"/>
    <property type="match status" value="1"/>
</dbReference>
<dbReference type="InterPro" id="IPR050546">
    <property type="entry name" value="Glycosyl_Hydrlase_16"/>
</dbReference>
<evidence type="ECO:0000259" key="4">
    <source>
        <dbReference type="PROSITE" id="PS51762"/>
    </source>
</evidence>
<proteinExistence type="inferred from homology"/>
<dbReference type="GO" id="GO:0004553">
    <property type="term" value="F:hydrolase activity, hydrolyzing O-glycosyl compounds"/>
    <property type="evidence" value="ECO:0007669"/>
    <property type="project" value="InterPro"/>
</dbReference>
<dbReference type="InterPro" id="IPR013320">
    <property type="entry name" value="ConA-like_dom_sf"/>
</dbReference>
<dbReference type="CDD" id="cd08023">
    <property type="entry name" value="GH16_laminarinase_like"/>
    <property type="match status" value="1"/>
</dbReference>
<dbReference type="Pfam" id="PF00041">
    <property type="entry name" value="fn3"/>
    <property type="match status" value="1"/>
</dbReference>
<dbReference type="InterPro" id="IPR003961">
    <property type="entry name" value="FN3_dom"/>
</dbReference>
<dbReference type="Pfam" id="PF00722">
    <property type="entry name" value="Glyco_hydro_16"/>
    <property type="match status" value="1"/>
</dbReference>
<dbReference type="PROSITE" id="PS51762">
    <property type="entry name" value="GH16_2"/>
    <property type="match status" value="1"/>
</dbReference>
<evidence type="ECO:0000256" key="1">
    <source>
        <dbReference type="ARBA" id="ARBA00006865"/>
    </source>
</evidence>
<dbReference type="GO" id="GO:0005975">
    <property type="term" value="P:carbohydrate metabolic process"/>
    <property type="evidence" value="ECO:0007669"/>
    <property type="project" value="InterPro"/>
</dbReference>
<dbReference type="CDD" id="cd00063">
    <property type="entry name" value="FN3"/>
    <property type="match status" value="1"/>
</dbReference>
<dbReference type="InterPro" id="IPR013783">
    <property type="entry name" value="Ig-like_fold"/>
</dbReference>
<evidence type="ECO:0000313" key="5">
    <source>
        <dbReference type="EMBL" id="SFI14853.1"/>
    </source>
</evidence>
<feature type="domain" description="Fibronectin type-III" evidence="3">
    <location>
        <begin position="125"/>
        <end position="214"/>
    </location>
</feature>
<dbReference type="EMBL" id="FOQT01000002">
    <property type="protein sequence ID" value="SFI14853.1"/>
    <property type="molecule type" value="Genomic_DNA"/>
</dbReference>
<dbReference type="PROSITE" id="PS50853">
    <property type="entry name" value="FN3"/>
    <property type="match status" value="1"/>
</dbReference>
<keyword evidence="2" id="KW-0732">Signal</keyword>
<dbReference type="SUPFAM" id="SSF49265">
    <property type="entry name" value="Fibronectin type III"/>
    <property type="match status" value="1"/>
</dbReference>
<gene>
    <name evidence="5" type="ORF">SAMN05443292_1636</name>
</gene>
<comment type="similarity">
    <text evidence="1">Belongs to the glycosyl hydrolase 16 family.</text>
</comment>
<dbReference type="Proteomes" id="UP000198931">
    <property type="component" value="Unassembled WGS sequence"/>
</dbReference>
<dbReference type="OrthoDB" id="9805017at2"/>
<evidence type="ECO:0000313" key="6">
    <source>
        <dbReference type="Proteomes" id="UP000198931"/>
    </source>
</evidence>
<dbReference type="AlphaFoldDB" id="A0A1I3FUD2"/>
<sequence length="407" mass="44027">MMEYGIFSGKPANYIQSTLHTPSSSGSSVNHGSTIADSDIQSNYHIYSLNWSPNQITFLLDGVAYYTYNPSVKNASTWPFDKEQYLLLNIAMGGVAGAVPANFLETAMQIDYVRVYQNTAPDTESPTLFTAKTGNISNNSIELLLNATDNLGTLNYKISYNGIENNITGASGVDKSVIINNLAPNTTYNFVVSASDSAGNSAANSPLSISAKTTNSTSTDCAGTSAVASQGSFSIGYNYQFQTIGNDVKFTFKLLDTDKSGVVAYLFRENPFQETPMNALGNNTFTQTVSNQTLYSTISYAVKFAFAGGLSVTKYYQYVVGSNCVLGTSELFYKGAKIYPNPVKNVLHIDLESAENDITLADQSGKVILNKKAGRSFTVDLASYPAGLYYLTVKNLNKTETLKVIKE</sequence>
<dbReference type="NCBIfam" id="TIGR04183">
    <property type="entry name" value="Por_Secre_tail"/>
    <property type="match status" value="1"/>
</dbReference>
<evidence type="ECO:0000256" key="2">
    <source>
        <dbReference type="ARBA" id="ARBA00022729"/>
    </source>
</evidence>
<dbReference type="STRING" id="1125876.SAMN05443292_1636"/>
<dbReference type="Gene3D" id="2.60.120.200">
    <property type="match status" value="1"/>
</dbReference>
<dbReference type="InterPro" id="IPR000757">
    <property type="entry name" value="Beta-glucanase-like"/>
</dbReference>
<dbReference type="Pfam" id="PF18962">
    <property type="entry name" value="Por_Secre_tail"/>
    <property type="match status" value="1"/>
</dbReference>
<feature type="domain" description="GH16" evidence="4">
    <location>
        <begin position="1"/>
        <end position="121"/>
    </location>
</feature>
<dbReference type="PANTHER" id="PTHR10963">
    <property type="entry name" value="GLYCOSYL HYDROLASE-RELATED"/>
    <property type="match status" value="1"/>
</dbReference>